<evidence type="ECO:0000256" key="17">
    <source>
        <dbReference type="RuleBase" id="RU364094"/>
    </source>
</evidence>
<gene>
    <name evidence="17" type="primary">ilvE</name>
    <name evidence="18" type="ORF">HS1_001329</name>
</gene>
<evidence type="ECO:0000256" key="9">
    <source>
        <dbReference type="ARBA" id="ARBA00022679"/>
    </source>
</evidence>
<reference evidence="18 19" key="1">
    <citation type="submission" date="2015-10" db="EMBL/GenBank/DDBJ databases">
        <title>Candidatus Desulfofervidus auxilii, a hydrogenotrophic sulfate-reducing bacterium involved in the thermophilic anaerobic oxidation of methane.</title>
        <authorList>
            <person name="Krukenberg V."/>
            <person name="Richter M."/>
            <person name="Wegener G."/>
        </authorList>
    </citation>
    <scope>NUCLEOTIDE SEQUENCE [LARGE SCALE GENOMIC DNA]</scope>
    <source>
        <strain evidence="18 19">HS1</strain>
    </source>
</reference>
<dbReference type="PANTHER" id="PTHR42743:SF11">
    <property type="entry name" value="AMINODEOXYCHORISMATE LYASE"/>
    <property type="match status" value="1"/>
</dbReference>
<dbReference type="AlphaFoldDB" id="A0A7U4TID0"/>
<comment type="catalytic activity">
    <reaction evidence="14 17">
        <text>L-leucine + 2-oxoglutarate = 4-methyl-2-oxopentanoate + L-glutamate</text>
        <dbReference type="Rhea" id="RHEA:18321"/>
        <dbReference type="ChEBI" id="CHEBI:16810"/>
        <dbReference type="ChEBI" id="CHEBI:17865"/>
        <dbReference type="ChEBI" id="CHEBI:29985"/>
        <dbReference type="ChEBI" id="CHEBI:57427"/>
        <dbReference type="EC" id="2.6.1.42"/>
    </reaction>
</comment>
<evidence type="ECO:0000256" key="8">
    <source>
        <dbReference type="ARBA" id="ARBA00022605"/>
    </source>
</evidence>
<sequence length="306" mass="34987">MDEKAKFIWLDGKLIDWDQAQIHVLTHTLHYGLGVFEGIRCYKCQDKRSAVFRLKDHIRRLFDSAQAMMLEIPFSKDEIYQAVIETLKTNGQKEAYIRPIVFIGDGTMGLYPGENPIRVSIITWGWESYLGKEGLKQGIRAKISSFTRHHVNIMMTKTKTCGNYVNSILAKLEVVKAGYDEAIMLDTEGYVCEATGENIFIIRDKVLKTPPLTSVLPGITRDSIITLAQDLGYKVEEKRFTRDELYIADEAFFSGTAAEVTPIREVDDRQIGEGKPGPITQKIQKLYFDVVKGKIEKYHYWLDFIT</sequence>
<dbReference type="GO" id="GO:0009097">
    <property type="term" value="P:isoleucine biosynthetic process"/>
    <property type="evidence" value="ECO:0007669"/>
    <property type="project" value="UniProtKB-UniPathway"/>
</dbReference>
<evidence type="ECO:0000256" key="14">
    <source>
        <dbReference type="ARBA" id="ARBA00049229"/>
    </source>
</evidence>
<comment type="catalytic activity">
    <reaction evidence="12 17">
        <text>L-valine + 2-oxoglutarate = 3-methyl-2-oxobutanoate + L-glutamate</text>
        <dbReference type="Rhea" id="RHEA:24813"/>
        <dbReference type="ChEBI" id="CHEBI:11851"/>
        <dbReference type="ChEBI" id="CHEBI:16810"/>
        <dbReference type="ChEBI" id="CHEBI:29985"/>
        <dbReference type="ChEBI" id="CHEBI:57762"/>
        <dbReference type="EC" id="2.6.1.42"/>
    </reaction>
</comment>
<dbReference type="PANTHER" id="PTHR42743">
    <property type="entry name" value="AMINO-ACID AMINOTRANSFERASE"/>
    <property type="match status" value="1"/>
</dbReference>
<name>A0A7U4TID0_DESA2</name>
<dbReference type="CDD" id="cd01557">
    <property type="entry name" value="BCAT_beta_family"/>
    <property type="match status" value="1"/>
</dbReference>
<evidence type="ECO:0000256" key="13">
    <source>
        <dbReference type="ARBA" id="ARBA00048798"/>
    </source>
</evidence>
<comment type="pathway">
    <text evidence="4 17">Amino-acid biosynthesis; L-valine biosynthesis; L-valine from pyruvate: step 4/4.</text>
</comment>
<keyword evidence="10 16" id="KW-0663">Pyridoxal phosphate</keyword>
<keyword evidence="11 17" id="KW-0100">Branched-chain amino acid biosynthesis</keyword>
<dbReference type="InterPro" id="IPR005785">
    <property type="entry name" value="B_amino_transI"/>
</dbReference>
<dbReference type="EMBL" id="CP013015">
    <property type="protein sequence ID" value="AMM41133.1"/>
    <property type="molecule type" value="Genomic_DNA"/>
</dbReference>
<organism evidence="18 19">
    <name type="scientific">Desulfofervidus auxilii</name>
    <dbReference type="NCBI Taxonomy" id="1621989"/>
    <lineage>
        <taxon>Bacteria</taxon>
        <taxon>Pseudomonadati</taxon>
        <taxon>Thermodesulfobacteriota</taxon>
        <taxon>Candidatus Desulfofervidia</taxon>
        <taxon>Candidatus Desulfofervidales</taxon>
        <taxon>Candidatus Desulfofervidaceae</taxon>
        <taxon>Candidatus Desulfofervidus</taxon>
    </lineage>
</organism>
<dbReference type="NCBIfam" id="TIGR01122">
    <property type="entry name" value="ilvE_I"/>
    <property type="match status" value="1"/>
</dbReference>
<dbReference type="Gene3D" id="3.30.470.10">
    <property type="match status" value="1"/>
</dbReference>
<evidence type="ECO:0000256" key="4">
    <source>
        <dbReference type="ARBA" id="ARBA00004931"/>
    </source>
</evidence>
<dbReference type="KEGG" id="daw:HS1_001329"/>
<evidence type="ECO:0000256" key="10">
    <source>
        <dbReference type="ARBA" id="ARBA00022898"/>
    </source>
</evidence>
<keyword evidence="19" id="KW-1185">Reference proteome</keyword>
<comment type="cofactor">
    <cofactor evidence="1 16">
        <name>pyridoxal 5'-phosphate</name>
        <dbReference type="ChEBI" id="CHEBI:597326"/>
    </cofactor>
</comment>
<dbReference type="PROSITE" id="PS00770">
    <property type="entry name" value="AA_TRANSFER_CLASS_4"/>
    <property type="match status" value="1"/>
</dbReference>
<evidence type="ECO:0000256" key="12">
    <source>
        <dbReference type="ARBA" id="ARBA00048212"/>
    </source>
</evidence>
<keyword evidence="7 17" id="KW-0032">Aminotransferase</keyword>
<evidence type="ECO:0000256" key="3">
    <source>
        <dbReference type="ARBA" id="ARBA00004824"/>
    </source>
</evidence>
<keyword evidence="8 17" id="KW-0028">Amino-acid biosynthesis</keyword>
<comment type="pathway">
    <text evidence="5 17">Amino-acid biosynthesis; L-leucine biosynthesis; L-leucine from 3-methyl-2-oxobutanoate: step 4/4.</text>
</comment>
<dbReference type="UniPathway" id="UPA00048">
    <property type="reaction ID" value="UER00073"/>
</dbReference>
<evidence type="ECO:0000313" key="19">
    <source>
        <dbReference type="Proteomes" id="UP000070560"/>
    </source>
</evidence>
<evidence type="ECO:0000256" key="6">
    <source>
        <dbReference type="ARBA" id="ARBA00009320"/>
    </source>
</evidence>
<comment type="function">
    <text evidence="2 17">Acts on leucine, isoleucine and valine.</text>
</comment>
<protein>
    <recommendedName>
        <fullName evidence="17">Branched-chain-amino-acid aminotransferase</fullName>
        <shortName evidence="17">BCAT</shortName>
        <ecNumber evidence="17">2.6.1.42</ecNumber>
    </recommendedName>
</protein>
<dbReference type="GO" id="GO:0009098">
    <property type="term" value="P:L-leucine biosynthetic process"/>
    <property type="evidence" value="ECO:0007669"/>
    <property type="project" value="UniProtKB-UniPathway"/>
</dbReference>
<evidence type="ECO:0000256" key="2">
    <source>
        <dbReference type="ARBA" id="ARBA00003109"/>
    </source>
</evidence>
<dbReference type="Gene3D" id="3.20.10.10">
    <property type="entry name" value="D-amino Acid Aminotransferase, subunit A, domain 2"/>
    <property type="match status" value="1"/>
</dbReference>
<evidence type="ECO:0000256" key="16">
    <source>
        <dbReference type="RuleBase" id="RU004516"/>
    </source>
</evidence>
<evidence type="ECO:0000256" key="1">
    <source>
        <dbReference type="ARBA" id="ARBA00001933"/>
    </source>
</evidence>
<dbReference type="OrthoDB" id="9804984at2"/>
<evidence type="ECO:0000313" key="18">
    <source>
        <dbReference type="EMBL" id="AMM41133.1"/>
    </source>
</evidence>
<comment type="pathway">
    <text evidence="3 17">Amino-acid biosynthesis; L-isoleucine biosynthesis; L-isoleucine from 2-oxobutanoate: step 4/4.</text>
</comment>
<dbReference type="Proteomes" id="UP000070560">
    <property type="component" value="Chromosome"/>
</dbReference>
<evidence type="ECO:0000256" key="11">
    <source>
        <dbReference type="ARBA" id="ARBA00023304"/>
    </source>
</evidence>
<evidence type="ECO:0000256" key="7">
    <source>
        <dbReference type="ARBA" id="ARBA00022576"/>
    </source>
</evidence>
<accession>A0A7U4TID0</accession>
<dbReference type="SUPFAM" id="SSF56752">
    <property type="entry name" value="D-aminoacid aminotransferase-like PLP-dependent enzymes"/>
    <property type="match status" value="1"/>
</dbReference>
<dbReference type="InterPro" id="IPR018300">
    <property type="entry name" value="Aminotrans_IV_CS"/>
</dbReference>
<dbReference type="InterPro" id="IPR001544">
    <property type="entry name" value="Aminotrans_IV"/>
</dbReference>
<dbReference type="InterPro" id="IPR043131">
    <property type="entry name" value="BCAT-like_N"/>
</dbReference>
<dbReference type="UniPathway" id="UPA00049">
    <property type="reaction ID" value="UER00062"/>
</dbReference>
<evidence type="ECO:0000256" key="5">
    <source>
        <dbReference type="ARBA" id="ARBA00005072"/>
    </source>
</evidence>
<comment type="similarity">
    <text evidence="6 15">Belongs to the class-IV pyridoxal-phosphate-dependent aminotransferase family.</text>
</comment>
<dbReference type="Pfam" id="PF01063">
    <property type="entry name" value="Aminotran_4"/>
    <property type="match status" value="1"/>
</dbReference>
<dbReference type="InterPro" id="IPR033939">
    <property type="entry name" value="BCAT_family"/>
</dbReference>
<proteinExistence type="inferred from homology"/>
<dbReference type="EC" id="2.6.1.42" evidence="17"/>
<dbReference type="FunFam" id="3.20.10.10:FF:000001">
    <property type="entry name" value="Branched-chain-amino-acid aminotransferase"/>
    <property type="match status" value="1"/>
</dbReference>
<dbReference type="UniPathway" id="UPA00047">
    <property type="reaction ID" value="UER00058"/>
</dbReference>
<comment type="catalytic activity">
    <reaction evidence="13 17">
        <text>L-isoleucine + 2-oxoglutarate = (S)-3-methyl-2-oxopentanoate + L-glutamate</text>
        <dbReference type="Rhea" id="RHEA:24801"/>
        <dbReference type="ChEBI" id="CHEBI:16810"/>
        <dbReference type="ChEBI" id="CHEBI:29985"/>
        <dbReference type="ChEBI" id="CHEBI:35146"/>
        <dbReference type="ChEBI" id="CHEBI:58045"/>
        <dbReference type="EC" id="2.6.1.42"/>
    </reaction>
</comment>
<dbReference type="InterPro" id="IPR050571">
    <property type="entry name" value="Class-IV_PLP-Dep_Aminotrnsfr"/>
</dbReference>
<dbReference type="GO" id="GO:0005829">
    <property type="term" value="C:cytosol"/>
    <property type="evidence" value="ECO:0007669"/>
    <property type="project" value="TreeGrafter"/>
</dbReference>
<dbReference type="InterPro" id="IPR043132">
    <property type="entry name" value="BCAT-like_C"/>
</dbReference>
<evidence type="ECO:0000256" key="15">
    <source>
        <dbReference type="RuleBase" id="RU004106"/>
    </source>
</evidence>
<dbReference type="GO" id="GO:0009099">
    <property type="term" value="P:L-valine biosynthetic process"/>
    <property type="evidence" value="ECO:0007669"/>
    <property type="project" value="UniProtKB-UniPathway"/>
</dbReference>
<dbReference type="RefSeq" id="WP_066062679.1">
    <property type="nucleotide sequence ID" value="NZ_CP013015.1"/>
</dbReference>
<keyword evidence="9 17" id="KW-0808">Transferase</keyword>
<dbReference type="InterPro" id="IPR036038">
    <property type="entry name" value="Aminotransferase-like"/>
</dbReference>
<dbReference type="GO" id="GO:0004084">
    <property type="term" value="F:branched-chain-amino-acid transaminase activity"/>
    <property type="evidence" value="ECO:0007669"/>
    <property type="project" value="UniProtKB-EC"/>
</dbReference>
<dbReference type="NCBIfam" id="NF005146">
    <property type="entry name" value="PRK06606.1"/>
    <property type="match status" value="1"/>
</dbReference>